<dbReference type="InterPro" id="IPR020843">
    <property type="entry name" value="ER"/>
</dbReference>
<evidence type="ECO:0000256" key="2">
    <source>
        <dbReference type="ARBA" id="ARBA00023002"/>
    </source>
</evidence>
<sequence>MTDMPAIEIAGKGGPEVLALTRRPIPQPGPGEVLIKVAAAGLNGADLAQRRGVYPPPAGASDLPGLEVSGTISALGDGVSGWAIGDRVVALLAGGGHAGYCTANAGHVLPLPDRLSFVEGATLIEAIATVWTNVFDTAALAPGEHLLVHGGTSGIGVTAIQMARLHGAKVSVTVGSAEKAEAARALGAERAINYREEDFAGVIKAEFGKGVDVILDIIGGSYLPGNIKALAPGGRLAIIAFSGGRMGELDLARVMMNRLRITGSTLRSRPDAEKTAIVAAVRDRVWPWVADGRFKPVVDSVFPLAKAADAHARMETSRHIGKIVLEVGSGLALP</sequence>
<dbReference type="NCBIfam" id="TIGR02824">
    <property type="entry name" value="quinone_pig3"/>
    <property type="match status" value="1"/>
</dbReference>
<dbReference type="Pfam" id="PF08240">
    <property type="entry name" value="ADH_N"/>
    <property type="match status" value="1"/>
</dbReference>
<dbReference type="OrthoDB" id="9780520at2"/>
<protein>
    <submittedName>
        <fullName evidence="4">Alcohol dehydrogenase GroES-like domain-containing protein</fullName>
    </submittedName>
</protein>
<dbReference type="Pfam" id="PF00107">
    <property type="entry name" value="ADH_zinc_N"/>
    <property type="match status" value="1"/>
</dbReference>
<dbReference type="PANTHER" id="PTHR48106:SF8">
    <property type="entry name" value="OS02G0805600 PROTEIN"/>
    <property type="match status" value="1"/>
</dbReference>
<evidence type="ECO:0000256" key="1">
    <source>
        <dbReference type="ARBA" id="ARBA00022857"/>
    </source>
</evidence>
<dbReference type="InterPro" id="IPR013154">
    <property type="entry name" value="ADH-like_N"/>
</dbReference>
<gene>
    <name evidence="4" type="ORF">SAMN02983003_0745</name>
</gene>
<evidence type="ECO:0000259" key="3">
    <source>
        <dbReference type="SMART" id="SM00829"/>
    </source>
</evidence>
<keyword evidence="5" id="KW-1185">Reference proteome</keyword>
<dbReference type="GO" id="GO:0016651">
    <property type="term" value="F:oxidoreductase activity, acting on NAD(P)H"/>
    <property type="evidence" value="ECO:0007669"/>
    <property type="project" value="TreeGrafter"/>
</dbReference>
<dbReference type="AlphaFoldDB" id="A0A1K2HUF4"/>
<name>A0A1K2HUF4_9HYPH</name>
<dbReference type="Proteomes" id="UP000183447">
    <property type="component" value="Unassembled WGS sequence"/>
</dbReference>
<dbReference type="Gene3D" id="3.40.50.720">
    <property type="entry name" value="NAD(P)-binding Rossmann-like Domain"/>
    <property type="match status" value="1"/>
</dbReference>
<dbReference type="SUPFAM" id="SSF51735">
    <property type="entry name" value="NAD(P)-binding Rossmann-fold domains"/>
    <property type="match status" value="1"/>
</dbReference>
<reference evidence="4 5" key="1">
    <citation type="submission" date="2016-11" db="EMBL/GenBank/DDBJ databases">
        <authorList>
            <person name="Jaros S."/>
            <person name="Januszkiewicz K."/>
            <person name="Wedrychowicz H."/>
        </authorList>
    </citation>
    <scope>NUCLEOTIDE SEQUENCE [LARGE SCALE GENOMIC DNA]</scope>
    <source>
        <strain evidence="4 5">ATCC 23634</strain>
    </source>
</reference>
<feature type="domain" description="Enoyl reductase (ER)" evidence="3">
    <location>
        <begin position="13"/>
        <end position="325"/>
    </location>
</feature>
<dbReference type="Gene3D" id="3.90.180.10">
    <property type="entry name" value="Medium-chain alcohol dehydrogenases, catalytic domain"/>
    <property type="match status" value="1"/>
</dbReference>
<dbReference type="CDD" id="cd05276">
    <property type="entry name" value="p53_inducible_oxidoreductase"/>
    <property type="match status" value="1"/>
</dbReference>
<keyword evidence="1" id="KW-0521">NADP</keyword>
<evidence type="ECO:0000313" key="4">
    <source>
        <dbReference type="EMBL" id="SFZ81870.1"/>
    </source>
</evidence>
<dbReference type="EMBL" id="FPKU01000001">
    <property type="protein sequence ID" value="SFZ81870.1"/>
    <property type="molecule type" value="Genomic_DNA"/>
</dbReference>
<dbReference type="GO" id="GO:0070402">
    <property type="term" value="F:NADPH binding"/>
    <property type="evidence" value="ECO:0007669"/>
    <property type="project" value="TreeGrafter"/>
</dbReference>
<evidence type="ECO:0000313" key="5">
    <source>
        <dbReference type="Proteomes" id="UP000183447"/>
    </source>
</evidence>
<dbReference type="SUPFAM" id="SSF50129">
    <property type="entry name" value="GroES-like"/>
    <property type="match status" value="1"/>
</dbReference>
<dbReference type="RefSeq" id="WP_072339117.1">
    <property type="nucleotide sequence ID" value="NZ_FPKU01000001.1"/>
</dbReference>
<dbReference type="InterPro" id="IPR013149">
    <property type="entry name" value="ADH-like_C"/>
</dbReference>
<dbReference type="STRING" id="665118.SAMN02983003_0745"/>
<keyword evidence="2" id="KW-0560">Oxidoreductase</keyword>
<proteinExistence type="predicted"/>
<dbReference type="InterPro" id="IPR014189">
    <property type="entry name" value="Quinone_OxRdtase_PIG3"/>
</dbReference>
<accession>A0A1K2HUF4</accession>
<dbReference type="SMART" id="SM00829">
    <property type="entry name" value="PKS_ER"/>
    <property type="match status" value="1"/>
</dbReference>
<organism evidence="4 5">
    <name type="scientific">Devosia enhydra</name>
    <dbReference type="NCBI Taxonomy" id="665118"/>
    <lineage>
        <taxon>Bacteria</taxon>
        <taxon>Pseudomonadati</taxon>
        <taxon>Pseudomonadota</taxon>
        <taxon>Alphaproteobacteria</taxon>
        <taxon>Hyphomicrobiales</taxon>
        <taxon>Devosiaceae</taxon>
        <taxon>Devosia</taxon>
    </lineage>
</organism>
<dbReference type="InterPro" id="IPR036291">
    <property type="entry name" value="NAD(P)-bd_dom_sf"/>
</dbReference>
<dbReference type="InterPro" id="IPR011032">
    <property type="entry name" value="GroES-like_sf"/>
</dbReference>
<dbReference type="PANTHER" id="PTHR48106">
    <property type="entry name" value="QUINONE OXIDOREDUCTASE PIG3-RELATED"/>
    <property type="match status" value="1"/>
</dbReference>